<keyword evidence="2" id="KW-1185">Reference proteome</keyword>
<dbReference type="InterPro" id="IPR014915">
    <property type="entry name" value="Phage_TLS_TfmB"/>
</dbReference>
<reference evidence="1" key="1">
    <citation type="submission" date="2023-01" db="EMBL/GenBank/DDBJ databases">
        <title>Biogeochemical cycle of methane in antarctic sediments.</title>
        <authorList>
            <person name="Roldan D.M."/>
            <person name="Menes R.J."/>
        </authorList>
    </citation>
    <scope>NUCLEOTIDE SEQUENCE [LARGE SCALE GENOMIC DNA]</scope>
    <source>
        <strain evidence="1">K-2018 MAG008</strain>
    </source>
</reference>
<sequence length="100" mass="11335">MLAEDAAAFGLVLPTMEELEEAVFELWWDAQLAWSVFTSLSTPWKFSMDGVAGIDDAVIIAVLELHPIKRKDRLQVFLEVQAILSGGLKYINEQKEKQRK</sequence>
<evidence type="ECO:0000313" key="2">
    <source>
        <dbReference type="Proteomes" id="UP001160519"/>
    </source>
</evidence>
<dbReference type="Proteomes" id="UP001160519">
    <property type="component" value="Unassembled WGS sequence"/>
</dbReference>
<gene>
    <name evidence="1" type="ORF">PSU93_09300</name>
</gene>
<proteinExistence type="predicted"/>
<comment type="caution">
    <text evidence="1">The sequence shown here is derived from an EMBL/GenBank/DDBJ whole genome shotgun (WGS) entry which is preliminary data.</text>
</comment>
<protein>
    <submittedName>
        <fullName evidence="1">DUF1799 domain-containing protein</fullName>
    </submittedName>
</protein>
<accession>A0AA43Q7R4</accession>
<organism evidence="1 2">
    <name type="scientific">Candidatus Methylobacter titanis</name>
    <dbReference type="NCBI Taxonomy" id="3053457"/>
    <lineage>
        <taxon>Bacteria</taxon>
        <taxon>Pseudomonadati</taxon>
        <taxon>Pseudomonadota</taxon>
        <taxon>Gammaproteobacteria</taxon>
        <taxon>Methylococcales</taxon>
        <taxon>Methylococcaceae</taxon>
        <taxon>Methylobacter</taxon>
    </lineage>
</organism>
<dbReference type="EMBL" id="JAQSDF010000027">
    <property type="protein sequence ID" value="MDI1231331.1"/>
    <property type="molecule type" value="Genomic_DNA"/>
</dbReference>
<evidence type="ECO:0000313" key="1">
    <source>
        <dbReference type="EMBL" id="MDI1231331.1"/>
    </source>
</evidence>
<name>A0AA43Q7R4_9GAMM</name>
<dbReference type="Pfam" id="PF08809">
    <property type="entry name" value="DUF1799"/>
    <property type="match status" value="1"/>
</dbReference>
<dbReference type="AlphaFoldDB" id="A0AA43Q7R4"/>